<dbReference type="EMBL" id="KN881855">
    <property type="protein sequence ID" value="KIY48153.1"/>
    <property type="molecule type" value="Genomic_DNA"/>
</dbReference>
<protein>
    <submittedName>
        <fullName evidence="3">Uncharacterized protein</fullName>
    </submittedName>
</protein>
<feature type="region of interest" description="Disordered" evidence="1">
    <location>
        <begin position="36"/>
        <end position="102"/>
    </location>
</feature>
<evidence type="ECO:0000256" key="1">
    <source>
        <dbReference type="SAM" id="MobiDB-lite"/>
    </source>
</evidence>
<evidence type="ECO:0000313" key="4">
    <source>
        <dbReference type="Proteomes" id="UP000054144"/>
    </source>
</evidence>
<dbReference type="EMBL" id="KN881758">
    <property type="protein sequence ID" value="KIY48993.1"/>
    <property type="molecule type" value="Genomic_DNA"/>
</dbReference>
<keyword evidence="4" id="KW-1185">Reference proteome</keyword>
<gene>
    <name evidence="3" type="ORF">FISHEDRAFT_58574</name>
    <name evidence="2" type="ORF">FISHEDRAFT_59155</name>
</gene>
<feature type="compositionally biased region" description="Basic and acidic residues" evidence="1">
    <location>
        <begin position="91"/>
        <end position="102"/>
    </location>
</feature>
<name>A0A0D7ADN7_9AGAR</name>
<dbReference type="AlphaFoldDB" id="A0A0D7ADN7"/>
<feature type="compositionally biased region" description="Basic and acidic residues" evidence="1">
    <location>
        <begin position="70"/>
        <end position="82"/>
    </location>
</feature>
<evidence type="ECO:0000313" key="2">
    <source>
        <dbReference type="EMBL" id="KIY48153.1"/>
    </source>
</evidence>
<reference evidence="3 4" key="1">
    <citation type="journal article" date="2015" name="Fungal Genet. Biol.">
        <title>Evolution of novel wood decay mechanisms in Agaricales revealed by the genome sequences of Fistulina hepatica and Cylindrobasidium torrendii.</title>
        <authorList>
            <person name="Floudas D."/>
            <person name="Held B.W."/>
            <person name="Riley R."/>
            <person name="Nagy L.G."/>
            <person name="Koehler G."/>
            <person name="Ransdell A.S."/>
            <person name="Younus H."/>
            <person name="Chow J."/>
            <person name="Chiniquy J."/>
            <person name="Lipzen A."/>
            <person name="Tritt A."/>
            <person name="Sun H."/>
            <person name="Haridas S."/>
            <person name="LaButti K."/>
            <person name="Ohm R.A."/>
            <person name="Kues U."/>
            <person name="Blanchette R.A."/>
            <person name="Grigoriev I.V."/>
            <person name="Minto R.E."/>
            <person name="Hibbett D.S."/>
        </authorList>
    </citation>
    <scope>NUCLEOTIDE SEQUENCE [LARGE SCALE GENOMIC DNA]</scope>
    <source>
        <strain evidence="3 4">ATCC 64428</strain>
    </source>
</reference>
<accession>A0A0D7ADN7</accession>
<proteinExistence type="predicted"/>
<feature type="compositionally biased region" description="Basic and acidic residues" evidence="1">
    <location>
        <begin position="38"/>
        <end position="52"/>
    </location>
</feature>
<evidence type="ECO:0000313" key="3">
    <source>
        <dbReference type="EMBL" id="KIY48993.1"/>
    </source>
</evidence>
<sequence>MLGHVRNWKAIQLGDWKTILPGAERFRCDEALASECGQEGHDGGSTGHEPHIEQNGQGPESENGVVDRMGAADDRDMTREWSNRGAVSGRGLRDIRVRNAHP</sequence>
<dbReference type="Proteomes" id="UP000054144">
    <property type="component" value="Unassembled WGS sequence"/>
</dbReference>
<organism evidence="3 4">
    <name type="scientific">Fistulina hepatica ATCC 64428</name>
    <dbReference type="NCBI Taxonomy" id="1128425"/>
    <lineage>
        <taxon>Eukaryota</taxon>
        <taxon>Fungi</taxon>
        <taxon>Dikarya</taxon>
        <taxon>Basidiomycota</taxon>
        <taxon>Agaricomycotina</taxon>
        <taxon>Agaricomycetes</taxon>
        <taxon>Agaricomycetidae</taxon>
        <taxon>Agaricales</taxon>
        <taxon>Fistulinaceae</taxon>
        <taxon>Fistulina</taxon>
    </lineage>
</organism>